<dbReference type="Proteomes" id="UP000239772">
    <property type="component" value="Unassembled WGS sequence"/>
</dbReference>
<comment type="similarity">
    <text evidence="1">Belongs to the glycosyltransferase 2 family.</text>
</comment>
<dbReference type="Gene3D" id="3.90.550.10">
    <property type="entry name" value="Spore Coat Polysaccharide Biosynthesis Protein SpsA, Chain A"/>
    <property type="match status" value="1"/>
</dbReference>
<dbReference type="InterPro" id="IPR029044">
    <property type="entry name" value="Nucleotide-diphossugar_trans"/>
</dbReference>
<organism evidence="5 6">
    <name type="scientific">Alsobacter soli</name>
    <dbReference type="NCBI Taxonomy" id="2109933"/>
    <lineage>
        <taxon>Bacteria</taxon>
        <taxon>Pseudomonadati</taxon>
        <taxon>Pseudomonadota</taxon>
        <taxon>Alphaproteobacteria</taxon>
        <taxon>Hyphomicrobiales</taxon>
        <taxon>Alsobacteraceae</taxon>
        <taxon>Alsobacter</taxon>
    </lineage>
</organism>
<dbReference type="RefSeq" id="WP_106339437.1">
    <property type="nucleotide sequence ID" value="NZ_PVZS01000031.1"/>
</dbReference>
<keyword evidence="3 5" id="KW-0808">Transferase</keyword>
<dbReference type="CDD" id="cd00761">
    <property type="entry name" value="Glyco_tranf_GTA_type"/>
    <property type="match status" value="1"/>
</dbReference>
<keyword evidence="6" id="KW-1185">Reference proteome</keyword>
<comment type="caution">
    <text evidence="5">The sequence shown here is derived from an EMBL/GenBank/DDBJ whole genome shotgun (WGS) entry which is preliminary data.</text>
</comment>
<dbReference type="Pfam" id="PF00535">
    <property type="entry name" value="Glycos_transf_2"/>
    <property type="match status" value="1"/>
</dbReference>
<dbReference type="EMBL" id="PVZS01000031">
    <property type="protein sequence ID" value="PSC03105.1"/>
    <property type="molecule type" value="Genomic_DNA"/>
</dbReference>
<dbReference type="InterPro" id="IPR001173">
    <property type="entry name" value="Glyco_trans_2-like"/>
</dbReference>
<dbReference type="OrthoDB" id="6653642at2"/>
<evidence type="ECO:0000256" key="2">
    <source>
        <dbReference type="ARBA" id="ARBA00022676"/>
    </source>
</evidence>
<evidence type="ECO:0000259" key="4">
    <source>
        <dbReference type="Pfam" id="PF00535"/>
    </source>
</evidence>
<name>A0A2T1HN74_9HYPH</name>
<evidence type="ECO:0000313" key="6">
    <source>
        <dbReference type="Proteomes" id="UP000239772"/>
    </source>
</evidence>
<accession>A0A2T1HN74</accession>
<protein>
    <submittedName>
        <fullName evidence="5">Glycosyl transferase</fullName>
    </submittedName>
</protein>
<evidence type="ECO:0000256" key="3">
    <source>
        <dbReference type="ARBA" id="ARBA00022679"/>
    </source>
</evidence>
<feature type="domain" description="Glycosyltransferase 2-like" evidence="4">
    <location>
        <begin position="4"/>
        <end position="113"/>
    </location>
</feature>
<dbReference type="PANTHER" id="PTHR43179:SF12">
    <property type="entry name" value="GALACTOFURANOSYLTRANSFERASE GLFT2"/>
    <property type="match status" value="1"/>
</dbReference>
<dbReference type="GO" id="GO:0016757">
    <property type="term" value="F:glycosyltransferase activity"/>
    <property type="evidence" value="ECO:0007669"/>
    <property type="project" value="UniProtKB-KW"/>
</dbReference>
<gene>
    <name evidence="5" type="ORF">SLNSH_20450</name>
</gene>
<dbReference type="SUPFAM" id="SSF53448">
    <property type="entry name" value="Nucleotide-diphospho-sugar transferases"/>
    <property type="match status" value="1"/>
</dbReference>
<dbReference type="PANTHER" id="PTHR43179">
    <property type="entry name" value="RHAMNOSYLTRANSFERASE WBBL"/>
    <property type="match status" value="1"/>
</dbReference>
<proteinExistence type="inferred from homology"/>
<evidence type="ECO:0000256" key="1">
    <source>
        <dbReference type="ARBA" id="ARBA00006739"/>
    </source>
</evidence>
<sequence>MDVSIVIATYNRSKALAACLDSVAAAVRHAPEVKVELIVVCNASPNDTPAVARSWAAQAAFPVRVLDEPVQGGCRARNRGMREALGHVVAITDDDCRLAPDYIEAVAQAHAADAVPTLRGGRLELGDPDDLPMTVKTDPEPSDFALPTFPGGFLHGCNFTIPKPVIERVGYFDTRFGPGTPVGAAEDTDYLFRAWKLGVPVRYDPTLVIYHHHGRNTADEVARLNRVYNQSDGAFYAKHVLTSPALLKNIYWDMRNALREPFGGHKFNPALGFSHATRIRQNLAGALLFAKSPPDGSPKR</sequence>
<keyword evidence="2" id="KW-0328">Glycosyltransferase</keyword>
<reference evidence="6" key="1">
    <citation type="submission" date="2018-03" db="EMBL/GenBank/DDBJ databases">
        <authorList>
            <person name="Sun L."/>
            <person name="Liu H."/>
            <person name="Chen W."/>
            <person name="Huang K."/>
            <person name="Liu W."/>
            <person name="Gao X."/>
        </authorList>
    </citation>
    <scope>NUCLEOTIDE SEQUENCE [LARGE SCALE GENOMIC DNA]</scope>
    <source>
        <strain evidence="6">SH9</strain>
    </source>
</reference>
<evidence type="ECO:0000313" key="5">
    <source>
        <dbReference type="EMBL" id="PSC03105.1"/>
    </source>
</evidence>
<dbReference type="AlphaFoldDB" id="A0A2T1HN74"/>